<dbReference type="InterPro" id="IPR003846">
    <property type="entry name" value="SelO"/>
</dbReference>
<sequence length="670" mass="74337">MFHHRACASVPSLVTLPAVFLRPLYYSSSSSSSSSAAATAFCSFPRPWRRSGQPWREAGGRRRVCASWSSSLPPAGMAEGFKALKLEDDGVPVETVSGNGVSHPQGKDKDGDTTGGSRKKLEELNWDNSFTRELPGDTRTGGPVRQVLHACYSKVSPSVSVKEPELVAWSQPVADILDLDPNEFKRADFPLLFTGVSLLKGSLPYAQCYGGHQFGVWAGQLGDGRAITLGEVLNNQGERWELQLKGAGKTPYSRTADGLAVLRSSVREFLCSEAMHHLGIPTTRALCLVTTGEGVLRDMFYDGNVKMEPGAVVCRVAPSFIRFGTFQIHAARDKDDVPLVKQLADYTIHYHYPQFEHLPFDRQALDEGLSEASKGDKENPLPPIDISKNKYAAWFTEVAVQTAITIAKWQAVGFTHGVMNTDNMSILGLTIDYGPFGFLDAFDPKYTPNTTDLPGRRYGFANQPDIGLWNVMQLANTLYTAELITAEEAQFGLGRYADKFMADYQQHMSSKVGLKQYNKDLLSKLLNNMAFDKVDYTNFFRSLGNLKVVPGGSDDELLAPLKNALLDLSKERKTVWLDWVHDYFELLAAEGVPQPERKAQMDSVNPKYVLRNYLCQSAIDQAEQGDFSEVQRLLKLMERPYDDQPGMEKYARLPPAWAYRPGVCMLSCSS</sequence>
<reference evidence="11" key="1">
    <citation type="submission" date="2024-02" db="EMBL/GenBank/DDBJ databases">
        <authorList>
            <consortium name="ELIXIR-Norway"/>
            <consortium name="Elixir Norway"/>
        </authorList>
    </citation>
    <scope>NUCLEOTIDE SEQUENCE</scope>
</reference>
<evidence type="ECO:0000256" key="2">
    <source>
        <dbReference type="ARBA" id="ARBA00009747"/>
    </source>
</evidence>
<keyword evidence="5" id="KW-0479">Metal-binding</keyword>
<evidence type="ECO:0000256" key="7">
    <source>
        <dbReference type="ARBA" id="ARBA00022840"/>
    </source>
</evidence>
<proteinExistence type="inferred from homology"/>
<keyword evidence="8" id="KW-0460">Magnesium</keyword>
<dbReference type="PANTHER" id="PTHR32057">
    <property type="entry name" value="PROTEIN ADENYLYLTRANSFERASE SELO, MITOCHONDRIAL"/>
    <property type="match status" value="1"/>
</dbReference>
<keyword evidence="7" id="KW-0067">ATP-binding</keyword>
<dbReference type="EMBL" id="OZ019898">
    <property type="protein sequence ID" value="CAK9228267.1"/>
    <property type="molecule type" value="Genomic_DNA"/>
</dbReference>
<organism evidence="11 12">
    <name type="scientific">Sphagnum troendelagicum</name>
    <dbReference type="NCBI Taxonomy" id="128251"/>
    <lineage>
        <taxon>Eukaryota</taxon>
        <taxon>Viridiplantae</taxon>
        <taxon>Streptophyta</taxon>
        <taxon>Embryophyta</taxon>
        <taxon>Bryophyta</taxon>
        <taxon>Sphagnophytina</taxon>
        <taxon>Sphagnopsida</taxon>
        <taxon>Sphagnales</taxon>
        <taxon>Sphagnaceae</taxon>
        <taxon>Sphagnum</taxon>
    </lineage>
</organism>
<keyword evidence="4" id="KW-0548">Nucleotidyltransferase</keyword>
<evidence type="ECO:0000256" key="6">
    <source>
        <dbReference type="ARBA" id="ARBA00022741"/>
    </source>
</evidence>
<gene>
    <name evidence="11" type="ORF">CSSPTR1EN2_LOCUS18907</name>
</gene>
<dbReference type="Proteomes" id="UP001497512">
    <property type="component" value="Chromosome 6"/>
</dbReference>
<feature type="region of interest" description="Disordered" evidence="10">
    <location>
        <begin position="92"/>
        <end position="120"/>
    </location>
</feature>
<dbReference type="NCBIfam" id="NF000658">
    <property type="entry name" value="PRK00029.1"/>
    <property type="match status" value="1"/>
</dbReference>
<accession>A0ABP0UQU8</accession>
<keyword evidence="12" id="KW-1185">Reference proteome</keyword>
<name>A0ABP0UQU8_9BRYO</name>
<comment type="cofactor">
    <cofactor evidence="1">
        <name>Mg(2+)</name>
        <dbReference type="ChEBI" id="CHEBI:18420"/>
    </cofactor>
</comment>
<dbReference type="Pfam" id="PF02696">
    <property type="entry name" value="SelO"/>
    <property type="match status" value="1"/>
</dbReference>
<evidence type="ECO:0000256" key="4">
    <source>
        <dbReference type="ARBA" id="ARBA00022695"/>
    </source>
</evidence>
<evidence type="ECO:0000256" key="3">
    <source>
        <dbReference type="ARBA" id="ARBA00022679"/>
    </source>
</evidence>
<dbReference type="HAMAP" id="MF_00692">
    <property type="entry name" value="SelO"/>
    <property type="match status" value="1"/>
</dbReference>
<comment type="similarity">
    <text evidence="2">Belongs to the SELO family.</text>
</comment>
<evidence type="ECO:0000256" key="8">
    <source>
        <dbReference type="ARBA" id="ARBA00022842"/>
    </source>
</evidence>
<evidence type="ECO:0000313" key="11">
    <source>
        <dbReference type="EMBL" id="CAK9228267.1"/>
    </source>
</evidence>
<protein>
    <recommendedName>
        <fullName evidence="9">Selenoprotein O</fullName>
    </recommendedName>
</protein>
<keyword evidence="3" id="KW-0808">Transferase</keyword>
<evidence type="ECO:0000313" key="12">
    <source>
        <dbReference type="Proteomes" id="UP001497512"/>
    </source>
</evidence>
<evidence type="ECO:0000256" key="9">
    <source>
        <dbReference type="ARBA" id="ARBA00031547"/>
    </source>
</evidence>
<evidence type="ECO:0000256" key="5">
    <source>
        <dbReference type="ARBA" id="ARBA00022723"/>
    </source>
</evidence>
<evidence type="ECO:0000256" key="1">
    <source>
        <dbReference type="ARBA" id="ARBA00001946"/>
    </source>
</evidence>
<dbReference type="PANTHER" id="PTHR32057:SF14">
    <property type="entry name" value="PROTEIN ADENYLYLTRANSFERASE SELO, MITOCHONDRIAL"/>
    <property type="match status" value="1"/>
</dbReference>
<keyword evidence="6" id="KW-0547">Nucleotide-binding</keyword>
<evidence type="ECO:0000256" key="10">
    <source>
        <dbReference type="SAM" id="MobiDB-lite"/>
    </source>
</evidence>